<proteinExistence type="predicted"/>
<dbReference type="InterPro" id="IPR051908">
    <property type="entry name" value="Ribosomal_N-acetyltransferase"/>
</dbReference>
<feature type="domain" description="N-acetyltransferase" evidence="1">
    <location>
        <begin position="13"/>
        <end position="175"/>
    </location>
</feature>
<dbReference type="PROSITE" id="PS51186">
    <property type="entry name" value="GNAT"/>
    <property type="match status" value="1"/>
</dbReference>
<evidence type="ECO:0000313" key="2">
    <source>
        <dbReference type="EMBL" id="SOC46197.1"/>
    </source>
</evidence>
<evidence type="ECO:0000259" key="1">
    <source>
        <dbReference type="PROSITE" id="PS51186"/>
    </source>
</evidence>
<dbReference type="RefSeq" id="WP_097193990.1">
    <property type="nucleotide sequence ID" value="NZ_OBQI01000001.1"/>
</dbReference>
<protein>
    <submittedName>
        <fullName evidence="2">Protein N-acetyltransferase, RimJ/RimL family</fullName>
    </submittedName>
</protein>
<reference evidence="3" key="1">
    <citation type="submission" date="2017-08" db="EMBL/GenBank/DDBJ databases">
        <authorList>
            <person name="Varghese N."/>
            <person name="Submissions S."/>
        </authorList>
    </citation>
    <scope>NUCLEOTIDE SEQUENCE [LARGE SCALE GENOMIC DNA]</scope>
    <source>
        <strain evidence="3">DSM 4725</strain>
    </source>
</reference>
<dbReference type="Gene3D" id="3.40.630.30">
    <property type="match status" value="1"/>
</dbReference>
<dbReference type="PANTHER" id="PTHR43441:SF10">
    <property type="entry name" value="ACETYLTRANSFERASE"/>
    <property type="match status" value="1"/>
</dbReference>
<dbReference type="GO" id="GO:0005737">
    <property type="term" value="C:cytoplasm"/>
    <property type="evidence" value="ECO:0007669"/>
    <property type="project" value="TreeGrafter"/>
</dbReference>
<keyword evidence="2" id="KW-0808">Transferase</keyword>
<dbReference type="InterPro" id="IPR000182">
    <property type="entry name" value="GNAT_dom"/>
</dbReference>
<dbReference type="EMBL" id="OBQI01000001">
    <property type="protein sequence ID" value="SOC46197.1"/>
    <property type="molecule type" value="Genomic_DNA"/>
</dbReference>
<gene>
    <name evidence="2" type="ORF">SAMN05660748_0099</name>
</gene>
<dbReference type="Proteomes" id="UP000219435">
    <property type="component" value="Unassembled WGS sequence"/>
</dbReference>
<dbReference type="InterPro" id="IPR016181">
    <property type="entry name" value="Acyl_CoA_acyltransferase"/>
</dbReference>
<name>A0A285UWY8_9ACTN</name>
<dbReference type="GO" id="GO:1990189">
    <property type="term" value="F:protein N-terminal-serine acetyltransferase activity"/>
    <property type="evidence" value="ECO:0007669"/>
    <property type="project" value="TreeGrafter"/>
</dbReference>
<dbReference type="SUPFAM" id="SSF55729">
    <property type="entry name" value="Acyl-CoA N-acyltransferases (Nat)"/>
    <property type="match status" value="1"/>
</dbReference>
<dbReference type="OrthoDB" id="9795188at2"/>
<accession>A0A285UWY8</accession>
<dbReference type="GO" id="GO:0008999">
    <property type="term" value="F:protein-N-terminal-alanine acetyltransferase activity"/>
    <property type="evidence" value="ECO:0007669"/>
    <property type="project" value="TreeGrafter"/>
</dbReference>
<dbReference type="PANTHER" id="PTHR43441">
    <property type="entry name" value="RIBOSOMAL-PROTEIN-SERINE ACETYLTRANSFERASE"/>
    <property type="match status" value="1"/>
</dbReference>
<sequence>MPFPPSVLADGVVTLRPFELVDARTHLAGEDEELIRWLNGGPGTPEGVEAHVRRCMASWEAGGPTFTFGIRAGTEGLLVGTIDVRLEHEELVSGQAQLAYGLYPGARGRGFATRAVMLACRFAAAIPDISEAVIRVDPRNPGSAAVAVRAGFRYLGHRIEVREGGLDWYVRELLPPVDEPGASS</sequence>
<dbReference type="Pfam" id="PF13302">
    <property type="entry name" value="Acetyltransf_3"/>
    <property type="match status" value="1"/>
</dbReference>
<evidence type="ECO:0000313" key="3">
    <source>
        <dbReference type="Proteomes" id="UP000219435"/>
    </source>
</evidence>
<dbReference type="AlphaFoldDB" id="A0A285UWY8"/>
<organism evidence="2 3">
    <name type="scientific">Blastococcus aggregatus</name>
    <dbReference type="NCBI Taxonomy" id="38502"/>
    <lineage>
        <taxon>Bacteria</taxon>
        <taxon>Bacillati</taxon>
        <taxon>Actinomycetota</taxon>
        <taxon>Actinomycetes</taxon>
        <taxon>Geodermatophilales</taxon>
        <taxon>Geodermatophilaceae</taxon>
        <taxon>Blastococcus</taxon>
    </lineage>
</organism>
<keyword evidence="3" id="KW-1185">Reference proteome</keyword>